<dbReference type="OrthoDB" id="2530523at2759"/>
<evidence type="ECO:0000256" key="1">
    <source>
        <dbReference type="SAM" id="MobiDB-lite"/>
    </source>
</evidence>
<feature type="compositionally biased region" description="Gly residues" evidence="1">
    <location>
        <begin position="340"/>
        <end position="356"/>
    </location>
</feature>
<accession>A0A0D7BNN0</accession>
<evidence type="ECO:0000313" key="3">
    <source>
        <dbReference type="Proteomes" id="UP000054007"/>
    </source>
</evidence>
<feature type="region of interest" description="Disordered" evidence="1">
    <location>
        <begin position="267"/>
        <end position="368"/>
    </location>
</feature>
<feature type="region of interest" description="Disordered" evidence="1">
    <location>
        <begin position="502"/>
        <end position="527"/>
    </location>
</feature>
<feature type="compositionally biased region" description="Polar residues" evidence="1">
    <location>
        <begin position="125"/>
        <end position="136"/>
    </location>
</feature>
<proteinExistence type="predicted"/>
<sequence>MIHFDHNQHSSPPSPHQANHPSDHNNIHAWSGDQEHQYRPSTSQRHSPTHRPSAVSTTTNSPSATSPAALAKDASSRQSTPLSELSPPPDDDEEPSNVKEEDTEPKQVPSSPASQPTPSLDIKSPTLSRAGSTSASPDPKIVLILELNSELLKVCMDFQAQGVALAEPRYASYSSRLQSNLTWLASVANQRQANPSGGPVPIMEPPQIIHDSPSSVRIQNMYSELAQRFARIIARHQQHQLVMPSFNNGHKRERTEDMSDMPLHKRRHTGETKMMPPPVPGMNRDGLSNGHPPSSSTPVLDPGSSNAGNADAMRERTRAAQLRAAQMQQQQRQMSPASGAGPGGAPGGPAGMGTGNGMPPRGLPSQLANAPPIYQQAWQMSQNPNHPFMQQVLSNVPNLQTLPVAQQLTKIVQFINLRQQQMQQRAQMGGDNLSAGGLSGNMGGAAGAGMGSPSISGMMPGSPGGGMSAMNQQRQMMMMQQAQARSGLNPQQQQLLLQQQERMRMEQERQRMAANGGQQSPAMSPGAAPEFAALRSNAGLPGIARSTRSPSDGAPSPMTPRVYPVNLVVVELVEELAAALAAE</sequence>
<feature type="compositionally biased region" description="Basic and acidic residues" evidence="1">
    <location>
        <begin position="502"/>
        <end position="511"/>
    </location>
</feature>
<feature type="region of interest" description="Disordered" evidence="1">
    <location>
        <begin position="541"/>
        <end position="560"/>
    </location>
</feature>
<evidence type="ECO:0000313" key="2">
    <source>
        <dbReference type="EMBL" id="KIY71790.1"/>
    </source>
</evidence>
<name>A0A0D7BNN0_9AGAR</name>
<feature type="compositionally biased region" description="Polar residues" evidence="1">
    <location>
        <begin position="108"/>
        <end position="118"/>
    </location>
</feature>
<feature type="compositionally biased region" description="Low complexity" evidence="1">
    <location>
        <begin position="319"/>
        <end position="339"/>
    </location>
</feature>
<feature type="compositionally biased region" description="Low complexity" evidence="1">
    <location>
        <begin position="52"/>
        <end position="71"/>
    </location>
</feature>
<protein>
    <submittedName>
        <fullName evidence="2">Uncharacterized protein</fullName>
    </submittedName>
</protein>
<dbReference type="EMBL" id="KN880450">
    <property type="protein sequence ID" value="KIY71790.1"/>
    <property type="molecule type" value="Genomic_DNA"/>
</dbReference>
<reference evidence="2 3" key="1">
    <citation type="journal article" date="2015" name="Fungal Genet. Biol.">
        <title>Evolution of novel wood decay mechanisms in Agaricales revealed by the genome sequences of Fistulina hepatica and Cylindrobasidium torrendii.</title>
        <authorList>
            <person name="Floudas D."/>
            <person name="Held B.W."/>
            <person name="Riley R."/>
            <person name="Nagy L.G."/>
            <person name="Koehler G."/>
            <person name="Ransdell A.S."/>
            <person name="Younus H."/>
            <person name="Chow J."/>
            <person name="Chiniquy J."/>
            <person name="Lipzen A."/>
            <person name="Tritt A."/>
            <person name="Sun H."/>
            <person name="Haridas S."/>
            <person name="LaButti K."/>
            <person name="Ohm R.A."/>
            <person name="Kues U."/>
            <person name="Blanchette R.A."/>
            <person name="Grigoriev I.V."/>
            <person name="Minto R.E."/>
            <person name="Hibbett D.S."/>
        </authorList>
    </citation>
    <scope>NUCLEOTIDE SEQUENCE [LARGE SCALE GENOMIC DNA]</scope>
    <source>
        <strain evidence="2 3">FP15055 ss-10</strain>
    </source>
</reference>
<feature type="compositionally biased region" description="Polar residues" evidence="1">
    <location>
        <begin position="291"/>
        <end position="308"/>
    </location>
</feature>
<feature type="region of interest" description="Disordered" evidence="1">
    <location>
        <begin position="1"/>
        <end position="136"/>
    </location>
</feature>
<dbReference type="AlphaFoldDB" id="A0A0D7BNN0"/>
<dbReference type="Proteomes" id="UP000054007">
    <property type="component" value="Unassembled WGS sequence"/>
</dbReference>
<gene>
    <name evidence="2" type="ORF">CYLTODRAFT_97524</name>
</gene>
<organism evidence="2 3">
    <name type="scientific">Cylindrobasidium torrendii FP15055 ss-10</name>
    <dbReference type="NCBI Taxonomy" id="1314674"/>
    <lineage>
        <taxon>Eukaryota</taxon>
        <taxon>Fungi</taxon>
        <taxon>Dikarya</taxon>
        <taxon>Basidiomycota</taxon>
        <taxon>Agaricomycotina</taxon>
        <taxon>Agaricomycetes</taxon>
        <taxon>Agaricomycetidae</taxon>
        <taxon>Agaricales</taxon>
        <taxon>Marasmiineae</taxon>
        <taxon>Physalacriaceae</taxon>
        <taxon>Cylindrobasidium</taxon>
    </lineage>
</organism>
<keyword evidence="3" id="KW-1185">Reference proteome</keyword>
<dbReference type="STRING" id="1314674.A0A0D7BNN0"/>